<proteinExistence type="predicted"/>
<feature type="transmembrane region" description="Helical" evidence="2">
    <location>
        <begin position="259"/>
        <end position="292"/>
    </location>
</feature>
<feature type="domain" description="DUF58" evidence="4">
    <location>
        <begin position="445"/>
        <end position="606"/>
    </location>
</feature>
<keyword evidence="2" id="KW-0812">Transmembrane</keyword>
<dbReference type="NCBIfam" id="TIGR01451">
    <property type="entry name" value="B_ant_repeat"/>
    <property type="match status" value="1"/>
</dbReference>
<feature type="region of interest" description="Disordered" evidence="1">
    <location>
        <begin position="210"/>
        <end position="255"/>
    </location>
</feature>
<sequence>MSRTNRIVLVVGFVSSLTGLCLVALPSVASFVSLSGVARTAPIALVGMLSFVLAARYVAGEAFSSKAGRDENRTRSTEFPTPEHRPRYEYPGAAFARRLEGIEWTDRREEDPIGRLELRAELREVARTVLARTEQWSRTDIEARLDDGTWTENPQAAAFFADDVVPSLSLWDRVRSLWRSEPVFARRARYAVSELASRFDGDDVSSDVSAAARTSVEDDPTVTTRSFWDGREGSEHREDPETREDSETREVSTGRTRGVAAAALGAAGLGIVTLRPALFLLTLFGITVYGYARAVSLPTQTVSVTRTVSETAPDPGQEIEITVSILNTGDETLADIRVVDGVPTGLAVSEGSATFTTALRPGKEATFSYTVEAVVGVHAYDPALVVTRDVAGVKKRETLHQSSETTITCQLQENPVSGGGLQRKTTVLPGQVRSRTKGAGVEFHSVREYRHGDPLSRIDWNRKAKTGEFTTVDFREPHLETILLVVDVRAEAYLEPATDCTKPVVRQSVTAAYSIASRLLADSTPVGVTALSPRSCWLSPGTGDVHRRRLRELLLGESAFSWDTPDSEFDASTRLREINQRVPLDTQILFISPLCDDEAREAARRLDAYGYAVSVLSPDPTASPVSTRTCGVGYASLRRQHRLKELRNADLDVADWDPSESLSGVMSRVS</sequence>
<protein>
    <submittedName>
        <fullName evidence="5">Conserved repeat domain-containing protein</fullName>
    </submittedName>
</protein>
<evidence type="ECO:0000256" key="1">
    <source>
        <dbReference type="SAM" id="MobiDB-lite"/>
    </source>
</evidence>
<dbReference type="RefSeq" id="WP_074796549.1">
    <property type="nucleotide sequence ID" value="NZ_FOAD01000013.1"/>
</dbReference>
<reference evidence="5 6" key="1">
    <citation type="submission" date="2016-10" db="EMBL/GenBank/DDBJ databases">
        <authorList>
            <person name="de Groot N.N."/>
        </authorList>
    </citation>
    <scope>NUCLEOTIDE SEQUENCE [LARGE SCALE GENOMIC DNA]</scope>
    <source>
        <strain evidence="5 6">CDM_5</strain>
    </source>
</reference>
<feature type="compositionally biased region" description="Basic and acidic residues" evidence="1">
    <location>
        <begin position="228"/>
        <end position="252"/>
    </location>
</feature>
<evidence type="ECO:0000256" key="2">
    <source>
        <dbReference type="SAM" id="Phobius"/>
    </source>
</evidence>
<dbReference type="OrthoDB" id="31512at2157"/>
<dbReference type="Pfam" id="PF01345">
    <property type="entry name" value="DUF11"/>
    <property type="match status" value="1"/>
</dbReference>
<dbReference type="PANTHER" id="PTHR33608:SF6">
    <property type="entry name" value="BLL2464 PROTEIN"/>
    <property type="match status" value="1"/>
</dbReference>
<evidence type="ECO:0000313" key="6">
    <source>
        <dbReference type="Proteomes" id="UP000183894"/>
    </source>
</evidence>
<name>A0A1H7UP41_HALLR</name>
<keyword evidence="2" id="KW-0472">Membrane</keyword>
<keyword evidence="2" id="KW-1133">Transmembrane helix</keyword>
<evidence type="ECO:0000259" key="3">
    <source>
        <dbReference type="Pfam" id="PF01345"/>
    </source>
</evidence>
<dbReference type="InterPro" id="IPR002881">
    <property type="entry name" value="DUF58"/>
</dbReference>
<dbReference type="EMBL" id="FOAD01000013">
    <property type="protein sequence ID" value="SEL98398.1"/>
    <property type="molecule type" value="Genomic_DNA"/>
</dbReference>
<gene>
    <name evidence="5" type="ORF">SAMN04488691_11355</name>
</gene>
<evidence type="ECO:0000259" key="4">
    <source>
        <dbReference type="Pfam" id="PF01882"/>
    </source>
</evidence>
<feature type="transmembrane region" description="Helical" evidence="2">
    <location>
        <begin position="40"/>
        <end position="59"/>
    </location>
</feature>
<dbReference type="Pfam" id="PF23933">
    <property type="entry name" value="DUF7269"/>
    <property type="match status" value="1"/>
</dbReference>
<feature type="domain" description="DUF11" evidence="3">
    <location>
        <begin position="302"/>
        <end position="371"/>
    </location>
</feature>
<dbReference type="AlphaFoldDB" id="A0A1H7UP41"/>
<organism evidence="5 6">
    <name type="scientific">Haloferax larsenii</name>
    <dbReference type="NCBI Taxonomy" id="302484"/>
    <lineage>
        <taxon>Archaea</taxon>
        <taxon>Methanobacteriati</taxon>
        <taxon>Methanobacteriota</taxon>
        <taxon>Stenosarchaea group</taxon>
        <taxon>Halobacteria</taxon>
        <taxon>Halobacteriales</taxon>
        <taxon>Haloferacaceae</taxon>
        <taxon>Haloferax</taxon>
    </lineage>
</organism>
<dbReference type="Pfam" id="PF01882">
    <property type="entry name" value="DUF58"/>
    <property type="match status" value="1"/>
</dbReference>
<dbReference type="PANTHER" id="PTHR33608">
    <property type="entry name" value="BLL2464 PROTEIN"/>
    <property type="match status" value="1"/>
</dbReference>
<accession>A0A1H7UP41</accession>
<dbReference type="InterPro" id="IPR047589">
    <property type="entry name" value="DUF11_rpt"/>
</dbReference>
<dbReference type="InterPro" id="IPR001434">
    <property type="entry name" value="OmcB-like_DUF11"/>
</dbReference>
<evidence type="ECO:0000313" key="5">
    <source>
        <dbReference type="EMBL" id="SEL98398.1"/>
    </source>
</evidence>
<dbReference type="Proteomes" id="UP000183894">
    <property type="component" value="Unassembled WGS sequence"/>
</dbReference>
<dbReference type="InterPro" id="IPR055693">
    <property type="entry name" value="DUF7269"/>
</dbReference>